<dbReference type="OrthoDB" id="7870017at2"/>
<dbReference type="InterPro" id="IPR008407">
    <property type="entry name" value="Brnchd-chn_aa_trnsp_AzlD"/>
</dbReference>
<keyword evidence="1" id="KW-1133">Transmembrane helix</keyword>
<accession>A0A1T4NQ99</accession>
<dbReference type="RefSeq" id="WP_078807441.1">
    <property type="nucleotide sequence ID" value="NZ_FUXI01000016.1"/>
</dbReference>
<keyword evidence="3" id="KW-1185">Reference proteome</keyword>
<name>A0A1T4NQ99_9ENTE</name>
<protein>
    <submittedName>
        <fullName evidence="2">Branched-chain amino acid transport protein</fullName>
    </submittedName>
</protein>
<dbReference type="AlphaFoldDB" id="A0A1T4NQ99"/>
<feature type="transmembrane region" description="Helical" evidence="1">
    <location>
        <begin position="41"/>
        <end position="59"/>
    </location>
</feature>
<feature type="transmembrane region" description="Helical" evidence="1">
    <location>
        <begin position="65"/>
        <end position="83"/>
    </location>
</feature>
<evidence type="ECO:0000313" key="2">
    <source>
        <dbReference type="EMBL" id="SJZ81394.1"/>
    </source>
</evidence>
<sequence>MSVSNYVFVAILVSALVTWIPRITPFVFTKYFKLPKIVAKLLKFLPITIISALLLQCLLQERTGGVPTFKLLECIAFFPALFIAIRTKDLMKTVITGVFVIALLRVFM</sequence>
<dbReference type="STRING" id="263852.SAMN02745116_01505"/>
<keyword evidence="1" id="KW-0472">Membrane</keyword>
<proteinExistence type="predicted"/>
<evidence type="ECO:0000256" key="1">
    <source>
        <dbReference type="SAM" id="Phobius"/>
    </source>
</evidence>
<feature type="transmembrane region" description="Helical" evidence="1">
    <location>
        <begin position="6"/>
        <end position="29"/>
    </location>
</feature>
<evidence type="ECO:0000313" key="3">
    <source>
        <dbReference type="Proteomes" id="UP000190328"/>
    </source>
</evidence>
<gene>
    <name evidence="2" type="ORF">SAMN02745116_01505</name>
</gene>
<dbReference type="EMBL" id="FUXI01000016">
    <property type="protein sequence ID" value="SJZ81394.1"/>
    <property type="molecule type" value="Genomic_DNA"/>
</dbReference>
<feature type="transmembrane region" description="Helical" evidence="1">
    <location>
        <begin position="90"/>
        <end position="107"/>
    </location>
</feature>
<keyword evidence="1" id="KW-0812">Transmembrane</keyword>
<organism evidence="2 3">
    <name type="scientific">Pilibacter termitis</name>
    <dbReference type="NCBI Taxonomy" id="263852"/>
    <lineage>
        <taxon>Bacteria</taxon>
        <taxon>Bacillati</taxon>
        <taxon>Bacillota</taxon>
        <taxon>Bacilli</taxon>
        <taxon>Lactobacillales</taxon>
        <taxon>Enterococcaceae</taxon>
        <taxon>Pilibacter</taxon>
    </lineage>
</organism>
<reference evidence="2 3" key="1">
    <citation type="submission" date="2017-02" db="EMBL/GenBank/DDBJ databases">
        <authorList>
            <person name="Peterson S.W."/>
        </authorList>
    </citation>
    <scope>NUCLEOTIDE SEQUENCE [LARGE SCALE GENOMIC DNA]</scope>
    <source>
        <strain evidence="2 3">ATCC BAA-1030</strain>
    </source>
</reference>
<dbReference type="Proteomes" id="UP000190328">
    <property type="component" value="Unassembled WGS sequence"/>
</dbReference>
<dbReference type="Pfam" id="PF05437">
    <property type="entry name" value="AzlD"/>
    <property type="match status" value="1"/>
</dbReference>